<proteinExistence type="inferred from homology"/>
<evidence type="ECO:0000313" key="9">
    <source>
        <dbReference type="Proteomes" id="UP001595823"/>
    </source>
</evidence>
<dbReference type="InterPro" id="IPR013126">
    <property type="entry name" value="Hsp_70_fam"/>
</dbReference>
<dbReference type="Gene3D" id="3.30.420.40">
    <property type="match status" value="2"/>
</dbReference>
<reference evidence="9" key="1">
    <citation type="journal article" date="2019" name="Int. J. Syst. Evol. Microbiol.">
        <title>The Global Catalogue of Microorganisms (GCM) 10K type strain sequencing project: providing services to taxonomists for standard genome sequencing and annotation.</title>
        <authorList>
            <consortium name="The Broad Institute Genomics Platform"/>
            <consortium name="The Broad Institute Genome Sequencing Center for Infectious Disease"/>
            <person name="Wu L."/>
            <person name="Ma J."/>
        </authorList>
    </citation>
    <scope>NUCLEOTIDE SEQUENCE [LARGE SCALE GENOMIC DNA]</scope>
    <source>
        <strain evidence="9">IBRC-M 10908</strain>
    </source>
</reference>
<evidence type="ECO:0000256" key="4">
    <source>
        <dbReference type="ARBA" id="ARBA00023016"/>
    </source>
</evidence>
<dbReference type="PROSITE" id="PS00329">
    <property type="entry name" value="HSP70_2"/>
    <property type="match status" value="1"/>
</dbReference>
<evidence type="ECO:0000256" key="3">
    <source>
        <dbReference type="ARBA" id="ARBA00022840"/>
    </source>
</evidence>
<dbReference type="PROSITE" id="PS01036">
    <property type="entry name" value="HSP70_3"/>
    <property type="match status" value="1"/>
</dbReference>
<comment type="caution">
    <text evidence="8">The sequence shown here is derived from an EMBL/GenBank/DDBJ whole genome shotgun (WGS) entry which is preliminary data.</text>
</comment>
<evidence type="ECO:0000256" key="6">
    <source>
        <dbReference type="SAM" id="MobiDB-lite"/>
    </source>
</evidence>
<accession>A0ABV8U476</accession>
<keyword evidence="5" id="KW-0143">Chaperone</keyword>
<keyword evidence="9" id="KW-1185">Reference proteome</keyword>
<comment type="similarity">
    <text evidence="1">Belongs to the heat shock protein 70 family.</text>
</comment>
<dbReference type="InterPro" id="IPR018181">
    <property type="entry name" value="Heat_shock_70_CS"/>
</dbReference>
<keyword evidence="7" id="KW-0472">Membrane</keyword>
<dbReference type="PANTHER" id="PTHR19375">
    <property type="entry name" value="HEAT SHOCK PROTEIN 70KDA"/>
    <property type="match status" value="1"/>
</dbReference>
<feature type="compositionally biased region" description="Low complexity" evidence="6">
    <location>
        <begin position="402"/>
        <end position="411"/>
    </location>
</feature>
<evidence type="ECO:0000256" key="5">
    <source>
        <dbReference type="ARBA" id="ARBA00023186"/>
    </source>
</evidence>
<dbReference type="EMBL" id="JBHSDK010000034">
    <property type="protein sequence ID" value="MFC4337510.1"/>
    <property type="molecule type" value="Genomic_DNA"/>
</dbReference>
<dbReference type="Pfam" id="PF00012">
    <property type="entry name" value="HSP70"/>
    <property type="match status" value="1"/>
</dbReference>
<feature type="transmembrane region" description="Helical" evidence="7">
    <location>
        <begin position="428"/>
        <end position="450"/>
    </location>
</feature>
<evidence type="ECO:0000256" key="1">
    <source>
        <dbReference type="ARBA" id="ARBA00007381"/>
    </source>
</evidence>
<organism evidence="8 9">
    <name type="scientific">Salininema proteolyticum</name>
    <dbReference type="NCBI Taxonomy" id="1607685"/>
    <lineage>
        <taxon>Bacteria</taxon>
        <taxon>Bacillati</taxon>
        <taxon>Actinomycetota</taxon>
        <taxon>Actinomycetes</taxon>
        <taxon>Glycomycetales</taxon>
        <taxon>Glycomycetaceae</taxon>
        <taxon>Salininema</taxon>
    </lineage>
</organism>
<keyword evidence="7" id="KW-0812">Transmembrane</keyword>
<dbReference type="InterPro" id="IPR043129">
    <property type="entry name" value="ATPase_NBD"/>
</dbReference>
<keyword evidence="7" id="KW-1133">Transmembrane helix</keyword>
<name>A0ABV8U476_9ACTN</name>
<evidence type="ECO:0000256" key="7">
    <source>
        <dbReference type="SAM" id="Phobius"/>
    </source>
</evidence>
<protein>
    <submittedName>
        <fullName evidence="8">Hsp70 family protein</fullName>
    </submittedName>
</protein>
<keyword evidence="4" id="KW-0346">Stress response</keyword>
<dbReference type="Proteomes" id="UP001595823">
    <property type="component" value="Unassembled WGS sequence"/>
</dbReference>
<keyword evidence="2" id="KW-0547">Nucleotide-binding</keyword>
<dbReference type="Gene3D" id="3.90.640.10">
    <property type="entry name" value="Actin, Chain A, domain 4"/>
    <property type="match status" value="1"/>
</dbReference>
<evidence type="ECO:0000256" key="2">
    <source>
        <dbReference type="ARBA" id="ARBA00022741"/>
    </source>
</evidence>
<keyword evidence="3" id="KW-0067">ATP-binding</keyword>
<dbReference type="RefSeq" id="WP_380624569.1">
    <property type="nucleotide sequence ID" value="NZ_JBHSDK010000034.1"/>
</dbReference>
<sequence length="452" mass="48072">MQHVIGIDFGTSNSVAVLRAPDGRTRSLLIDGHPILPSAIFLNSDGTVLVGRSAERAANSDPARFEPNPKRRIDDGSIFLGTNEISVTQSIATVLGEFRAEATRQMGPTPLEVRLTHPARWGKRRRAILTEAAAQAGFHNPQLIPEPVAAASYFTTALGTEITPGRSLAIYDLGGGTFDATVVRRTHAGFEVLAEEGVSDVGGLDFDHAIVEHLGALYGSQQSEEWERLMNPQTPAYRRYRRLLYEDVRAAKENLSRSNNAEIHLPALEIDAHITRAEFEKAARPKLAETVDCLGRALAAANLRPQDLVNIFLVGGSSRIPMISQLIHEKLGVPAKAFEQPETVVAEGAVRASSGPPPQGAPAARPVSGGPAVPASPVSGGHGAPAPATVMPQARPAPVPQQQPMEVGRPVPGPGHVPAKRPLHQDPAVLVTAAIVAILIVVFTVIVIIMSQ</sequence>
<feature type="region of interest" description="Disordered" evidence="6">
    <location>
        <begin position="350"/>
        <end position="411"/>
    </location>
</feature>
<dbReference type="SUPFAM" id="SSF53067">
    <property type="entry name" value="Actin-like ATPase domain"/>
    <property type="match status" value="2"/>
</dbReference>
<dbReference type="PRINTS" id="PR00301">
    <property type="entry name" value="HEATSHOCK70"/>
</dbReference>
<gene>
    <name evidence="8" type="ORF">ACFPET_20140</name>
</gene>
<evidence type="ECO:0000313" key="8">
    <source>
        <dbReference type="EMBL" id="MFC4337510.1"/>
    </source>
</evidence>